<proteinExistence type="predicted"/>
<dbReference type="Gene3D" id="3.90.550.10">
    <property type="entry name" value="Spore Coat Polysaccharide Biosynthesis Protein SpsA, Chain A"/>
    <property type="match status" value="1"/>
</dbReference>
<dbReference type="InterPro" id="IPR050834">
    <property type="entry name" value="Glycosyltransf_2"/>
</dbReference>
<accession>A0A015</accession>
<organism evidence="2">
    <name type="scientific">Streptomyces viridosporus</name>
    <dbReference type="NCBI Taxonomy" id="67581"/>
    <lineage>
        <taxon>Bacteria</taxon>
        <taxon>Bacillati</taxon>
        <taxon>Actinomycetota</taxon>
        <taxon>Actinomycetes</taxon>
        <taxon>Kitasatosporales</taxon>
        <taxon>Streptomycetaceae</taxon>
        <taxon>Streptomyces</taxon>
    </lineage>
</organism>
<gene>
    <name evidence="2" type="primary">moeGT2</name>
</gene>
<dbReference type="InterPro" id="IPR029044">
    <property type="entry name" value="Nucleotide-diphossugar_trans"/>
</dbReference>
<dbReference type="Pfam" id="PF00535">
    <property type="entry name" value="Glycos_transf_2"/>
    <property type="match status" value="1"/>
</dbReference>
<dbReference type="InterPro" id="IPR001173">
    <property type="entry name" value="Glyco_trans_2-like"/>
</dbReference>
<evidence type="ECO:0000313" key="2">
    <source>
        <dbReference type="EMBL" id="ABJ90168.1"/>
    </source>
</evidence>
<dbReference type="EMBL" id="DQ988994">
    <property type="protein sequence ID" value="ABJ90168.1"/>
    <property type="molecule type" value="Genomic_DNA"/>
</dbReference>
<reference evidence="2" key="2">
    <citation type="journal article" date="2007" name="Chem. Biol.">
        <title>A streamlined metabolic pathway for the biosynthesis of moenomycin A.</title>
        <authorList>
            <person name="Ostash B."/>
            <person name="Saghatelian A."/>
            <person name="Walker S."/>
        </authorList>
    </citation>
    <scope>NUCLEOTIDE SEQUENCE</scope>
    <source>
        <strain evidence="2">ATCC14672</strain>
    </source>
</reference>
<evidence type="ECO:0000259" key="1">
    <source>
        <dbReference type="Pfam" id="PF00535"/>
    </source>
</evidence>
<dbReference type="CDD" id="cd00761">
    <property type="entry name" value="Glyco_tranf_GTA_type"/>
    <property type="match status" value="1"/>
</dbReference>
<name>A0A015_STRVD</name>
<sequence>MTHEVTPRGGPEGDAMVTAGPAGAAVTVVLPHYDCAAYLGAAVGSVLSQDRPDLRLTVVDECSPEEKWARALHPYAGDPRLTVVRTSRNVGHLRIKNKVLESVDTPYVAFQDADDISLPGRLRHQLALLESGGADLVGCAYSYIDEAGRTTGHRRMPRNGNLWMRLGRTTVLLHPSSVVRRSVLERLGGFDGTARLGADTDFHLRAARLYRLRSVRKVLYRYRIWPKSLTQAPDTGFGSAERRAYTEAMTAQEERRRRARTREELLPLLVAPPNDVDFTLTRVDLD</sequence>
<dbReference type="PANTHER" id="PTHR43685:SF2">
    <property type="entry name" value="GLYCOSYLTRANSFERASE 2-LIKE DOMAIN-CONTAINING PROTEIN"/>
    <property type="match status" value="1"/>
</dbReference>
<reference evidence="2" key="1">
    <citation type="submission" date="2006-09" db="EMBL/GenBank/DDBJ databases">
        <authorList>
            <person name="Ostash B.O."/>
            <person name="Walker S."/>
        </authorList>
    </citation>
    <scope>NUCLEOTIDE SEQUENCE</scope>
    <source>
        <strain evidence="2">ATCC14672</strain>
    </source>
</reference>
<dbReference type="PANTHER" id="PTHR43685">
    <property type="entry name" value="GLYCOSYLTRANSFERASE"/>
    <property type="match status" value="1"/>
</dbReference>
<dbReference type="SUPFAM" id="SSF53448">
    <property type="entry name" value="Nucleotide-diphospho-sugar transferases"/>
    <property type="match status" value="1"/>
</dbReference>
<feature type="domain" description="Glycosyltransferase 2-like" evidence="1">
    <location>
        <begin position="27"/>
        <end position="187"/>
    </location>
</feature>
<protein>
    <submittedName>
        <fullName evidence="2">MoeGT2</fullName>
    </submittedName>
</protein>
<dbReference type="AlphaFoldDB" id="A0A015"/>